<feature type="transmembrane region" description="Helical" evidence="13">
    <location>
        <begin position="421"/>
        <end position="442"/>
    </location>
</feature>
<evidence type="ECO:0000259" key="16">
    <source>
        <dbReference type="Pfam" id="PF02096"/>
    </source>
</evidence>
<evidence type="ECO:0000256" key="2">
    <source>
        <dbReference type="ARBA" id="ARBA00010527"/>
    </source>
</evidence>
<accession>A0ABY5ZFW2</accession>
<dbReference type="InterPro" id="IPR028055">
    <property type="entry name" value="YidC/Oxa/ALB_C"/>
</dbReference>
<keyword evidence="4 13" id="KW-0813">Transport</keyword>
<evidence type="ECO:0000313" key="19">
    <source>
        <dbReference type="Proteomes" id="UP001060414"/>
    </source>
</evidence>
<evidence type="ECO:0000256" key="4">
    <source>
        <dbReference type="ARBA" id="ARBA00022448"/>
    </source>
</evidence>
<evidence type="ECO:0000256" key="5">
    <source>
        <dbReference type="ARBA" id="ARBA00022475"/>
    </source>
</evidence>
<dbReference type="InterPro" id="IPR001708">
    <property type="entry name" value="YidC/ALB3/OXA1/COX18"/>
</dbReference>
<dbReference type="Pfam" id="PF02096">
    <property type="entry name" value="60KD_IMP"/>
    <property type="match status" value="1"/>
</dbReference>
<proteinExistence type="inferred from homology"/>
<protein>
    <recommendedName>
        <fullName evidence="3 13">Membrane protein insertase YidC</fullName>
    </recommendedName>
    <alternativeName>
        <fullName evidence="12 13">Foldase YidC</fullName>
    </alternativeName>
    <alternativeName>
        <fullName evidence="11 13">Membrane integrase YidC</fullName>
    </alternativeName>
    <alternativeName>
        <fullName evidence="13">Membrane protein YidC</fullName>
    </alternativeName>
</protein>
<comment type="function">
    <text evidence="13">Required for the insertion and/or proper folding and/or complex formation of integral membrane proteins into the membrane. Involved in integration of membrane proteins that insert both dependently and independently of the Sec translocase complex, as well as at least some lipoproteins. Aids folding of multispanning membrane proteins.</text>
</comment>
<dbReference type="PRINTS" id="PR00701">
    <property type="entry name" value="60KDINNERMP"/>
</dbReference>
<dbReference type="RefSeq" id="WP_260746408.1">
    <property type="nucleotide sequence ID" value="NZ_CP092109.1"/>
</dbReference>
<evidence type="ECO:0000256" key="1">
    <source>
        <dbReference type="ARBA" id="ARBA00004429"/>
    </source>
</evidence>
<dbReference type="CDD" id="cd20070">
    <property type="entry name" value="5TM_YidC_Alb3"/>
    <property type="match status" value="1"/>
</dbReference>
<dbReference type="NCBIfam" id="TIGR03593">
    <property type="entry name" value="yidC_nterm"/>
    <property type="match status" value="1"/>
</dbReference>
<keyword evidence="9 13" id="KW-0472">Membrane</keyword>
<evidence type="ECO:0000256" key="7">
    <source>
        <dbReference type="ARBA" id="ARBA00022927"/>
    </source>
</evidence>
<feature type="domain" description="Membrane insertase YidC N-terminal" evidence="17">
    <location>
        <begin position="72"/>
        <end position="340"/>
    </location>
</feature>
<keyword evidence="5 13" id="KW-1003">Cell membrane</keyword>
<evidence type="ECO:0000256" key="8">
    <source>
        <dbReference type="ARBA" id="ARBA00022989"/>
    </source>
</evidence>
<name>A0ABY5ZFW2_9BACT</name>
<evidence type="ECO:0000256" key="15">
    <source>
        <dbReference type="SAM" id="MobiDB-lite"/>
    </source>
</evidence>
<evidence type="ECO:0000256" key="9">
    <source>
        <dbReference type="ARBA" id="ARBA00023136"/>
    </source>
</evidence>
<dbReference type="Gene3D" id="2.70.98.90">
    <property type="match status" value="1"/>
</dbReference>
<feature type="domain" description="Membrane insertase YidC/Oxa/ALB C-terminal" evidence="16">
    <location>
        <begin position="352"/>
        <end position="530"/>
    </location>
</feature>
<feature type="coiled-coil region" evidence="14">
    <location>
        <begin position="381"/>
        <end position="412"/>
    </location>
</feature>
<dbReference type="HAMAP" id="MF_01810">
    <property type="entry name" value="YidC_type1"/>
    <property type="match status" value="1"/>
</dbReference>
<dbReference type="Pfam" id="PF14849">
    <property type="entry name" value="YidC_periplas"/>
    <property type="match status" value="1"/>
</dbReference>
<reference evidence="18" key="1">
    <citation type="journal article" date="2022" name="Environ. Microbiol.">
        <title>Geoalkalibacter halelectricus SAP #1 sp. nov. possessing extracellular electron transfer and mineral#reducing capabilities from a haloalkaline environment.</title>
        <authorList>
            <person name="Yadav S."/>
            <person name="Singh R."/>
            <person name="Sundharam S.S."/>
            <person name="Chaudhary S."/>
            <person name="Krishnamurthi S."/>
            <person name="Patil S.A."/>
        </authorList>
    </citation>
    <scope>NUCLEOTIDE SEQUENCE</scope>
    <source>
        <strain evidence="18">SAP-1</strain>
    </source>
</reference>
<evidence type="ECO:0000259" key="17">
    <source>
        <dbReference type="Pfam" id="PF14849"/>
    </source>
</evidence>
<evidence type="ECO:0000256" key="13">
    <source>
        <dbReference type="HAMAP-Rule" id="MF_01810"/>
    </source>
</evidence>
<feature type="transmembrane region" description="Helical" evidence="13">
    <location>
        <begin position="351"/>
        <end position="371"/>
    </location>
</feature>
<dbReference type="PANTHER" id="PTHR12428">
    <property type="entry name" value="OXA1"/>
    <property type="match status" value="1"/>
</dbReference>
<gene>
    <name evidence="13 18" type="primary">yidC</name>
    <name evidence="18" type="ORF">L9S41_10145</name>
</gene>
<evidence type="ECO:0000256" key="14">
    <source>
        <dbReference type="SAM" id="Coils"/>
    </source>
</evidence>
<dbReference type="CDD" id="cd19961">
    <property type="entry name" value="EcYidC-like_peri"/>
    <property type="match status" value="1"/>
</dbReference>
<keyword evidence="10 13" id="KW-0143">Chaperone</keyword>
<dbReference type="PANTHER" id="PTHR12428:SF65">
    <property type="entry name" value="CYTOCHROME C OXIDASE ASSEMBLY PROTEIN COX18, MITOCHONDRIAL"/>
    <property type="match status" value="1"/>
</dbReference>
<keyword evidence="7 13" id="KW-0653">Protein transport</keyword>
<sequence>MENKNTLIAILLMLVVWIGFTVLYPPPTAPPVTDEDSVVASAETRAEAPDRSLAPVDGIAPLDPPAVARILEVVTDKVRMEIEEHTATIRRIELLQYQETMAADASPVVVLDTLGITRGTLQLGGTDGFSGANQATFSLVDRPGDTLRLAAGESRELVFQGQITDGVVVRKIITLSGDSYQVPVSVELVHQGASPLSGNISLTLVQPWDESMAGTMYEFVGPSTHAGGKKRKDKVDDLRRGESIYTQDVLWTGFEKKYFFNGLVTLDQGAERARVFRVNDVIGNSLVTPYQTLQPGERMEFEFFAFFGPKDFNLLQSLGHQLSDAVDFGFFGFLARPLLHVLVFFNGFLHNFGLAIILLTVIIKILFWPLTQKSFNSMKAMQKLQPEMQKLREKYKEDKQRMNLELMNLYKEHRVNPLGGCLPMLVQIPVFFALYKVLMVSIEMRHAHFFLWITDLSAKDPFYVTPLLMGASMFLQQKLTPTTLDPIQAKIFLAMPIIFTVLFLNFPAGLVLYWLVNNVLTIGQQVMIHRKK</sequence>
<dbReference type="PRINTS" id="PR01900">
    <property type="entry name" value="YIDCPROTEIN"/>
</dbReference>
<evidence type="ECO:0000256" key="3">
    <source>
        <dbReference type="ARBA" id="ARBA00015325"/>
    </source>
</evidence>
<dbReference type="InterPro" id="IPR028053">
    <property type="entry name" value="Membr_insert_YidC_N"/>
</dbReference>
<dbReference type="InterPro" id="IPR019998">
    <property type="entry name" value="Membr_insert_YidC"/>
</dbReference>
<dbReference type="EMBL" id="CP092109">
    <property type="protein sequence ID" value="UWZ78060.1"/>
    <property type="molecule type" value="Genomic_DNA"/>
</dbReference>
<keyword evidence="14" id="KW-0175">Coiled coil</keyword>
<evidence type="ECO:0000256" key="12">
    <source>
        <dbReference type="ARBA" id="ARBA00033342"/>
    </source>
</evidence>
<dbReference type="NCBIfam" id="TIGR03592">
    <property type="entry name" value="yidC_oxa1_cterm"/>
    <property type="match status" value="1"/>
</dbReference>
<feature type="transmembrane region" description="Helical" evidence="13">
    <location>
        <begin position="6"/>
        <end position="24"/>
    </location>
</feature>
<evidence type="ECO:0000256" key="10">
    <source>
        <dbReference type="ARBA" id="ARBA00023186"/>
    </source>
</evidence>
<dbReference type="Proteomes" id="UP001060414">
    <property type="component" value="Chromosome"/>
</dbReference>
<evidence type="ECO:0000256" key="11">
    <source>
        <dbReference type="ARBA" id="ARBA00033245"/>
    </source>
</evidence>
<organism evidence="18 19">
    <name type="scientific">Geoalkalibacter halelectricus</name>
    <dbReference type="NCBI Taxonomy" id="2847045"/>
    <lineage>
        <taxon>Bacteria</taxon>
        <taxon>Pseudomonadati</taxon>
        <taxon>Thermodesulfobacteriota</taxon>
        <taxon>Desulfuromonadia</taxon>
        <taxon>Desulfuromonadales</taxon>
        <taxon>Geoalkalibacteraceae</taxon>
        <taxon>Geoalkalibacter</taxon>
    </lineage>
</organism>
<dbReference type="InterPro" id="IPR038221">
    <property type="entry name" value="YidC_periplasmic_sf"/>
</dbReference>
<evidence type="ECO:0000256" key="6">
    <source>
        <dbReference type="ARBA" id="ARBA00022692"/>
    </source>
</evidence>
<comment type="subcellular location">
    <subcellularLocation>
        <location evidence="1">Cell inner membrane</location>
        <topology evidence="1">Multi-pass membrane protein</topology>
    </subcellularLocation>
    <subcellularLocation>
        <location evidence="13">Cell membrane</location>
        <topology evidence="13">Multi-pass membrane protein</topology>
    </subcellularLocation>
</comment>
<keyword evidence="19" id="KW-1185">Reference proteome</keyword>
<comment type="similarity">
    <text evidence="2 13">Belongs to the OXA1/ALB3/YidC family. Type 1 subfamily.</text>
</comment>
<feature type="region of interest" description="Disordered" evidence="15">
    <location>
        <begin position="30"/>
        <end position="57"/>
    </location>
</feature>
<evidence type="ECO:0000313" key="18">
    <source>
        <dbReference type="EMBL" id="UWZ78060.1"/>
    </source>
</evidence>
<keyword evidence="8 13" id="KW-1133">Transmembrane helix</keyword>
<feature type="transmembrane region" description="Helical" evidence="13">
    <location>
        <begin position="491"/>
        <end position="516"/>
    </location>
</feature>
<comment type="subunit">
    <text evidence="13">Interacts with the Sec translocase complex via SecD. Specifically interacts with transmembrane segments of nascent integral membrane proteins during membrane integration.</text>
</comment>
<dbReference type="InterPro" id="IPR047196">
    <property type="entry name" value="YidC_ALB_C"/>
</dbReference>
<keyword evidence="6 13" id="KW-0812">Transmembrane</keyword>